<dbReference type="AlphaFoldDB" id="A0A372ZZA1"/>
<gene>
    <name evidence="4" type="ORF">DR950_28385</name>
</gene>
<dbReference type="RefSeq" id="WP_117489362.1">
    <property type="nucleotide sequence ID" value="NZ_QVIG01000001.1"/>
</dbReference>
<dbReference type="InterPro" id="IPR006311">
    <property type="entry name" value="TAT_signal"/>
</dbReference>
<protein>
    <recommendedName>
        <fullName evidence="6">LPXTG cell wall anchor domain-containing protein</fullName>
    </recommendedName>
</protein>
<feature type="signal peptide" evidence="3">
    <location>
        <begin position="1"/>
        <end position="33"/>
    </location>
</feature>
<keyword evidence="2" id="KW-0472">Membrane</keyword>
<evidence type="ECO:0000313" key="5">
    <source>
        <dbReference type="Proteomes" id="UP000263377"/>
    </source>
</evidence>
<comment type="caution">
    <text evidence="4">The sequence shown here is derived from an EMBL/GenBank/DDBJ whole genome shotgun (WGS) entry which is preliminary data.</text>
</comment>
<dbReference type="PROSITE" id="PS51318">
    <property type="entry name" value="TAT"/>
    <property type="match status" value="1"/>
</dbReference>
<evidence type="ECO:0000256" key="3">
    <source>
        <dbReference type="SAM" id="SignalP"/>
    </source>
</evidence>
<keyword evidence="5" id="KW-1185">Reference proteome</keyword>
<sequence>MTETKSRRRAATATATALLAAGLALALAPAAHADSPSAPAPVSAAELAQARSAVQDPAVLDKVGHFFARKGVPPTRQLTIGAAEEARAAGEAAPRLVGDTVPVYVLDPGFVAGTPGAPVATSEFTASKVVAADGQSASVWTVRQGGGWKVVNIASGGDESDYAAKAAGSGGGTAFREPQVNAWYVLRDGRVLPLDDEARRSVGAGGVTLAAYQQLVHQRYGDKLPGSAYDRAGKGGGYEADAAPELAAAPRSGTAPQPGEGPQLAAAPRPAGGGSALPAVTAAAALGATALVGAGAVLRRRGVRRG</sequence>
<name>A0A372ZZA1_9ACTN</name>
<keyword evidence="3" id="KW-0732">Signal</keyword>
<feature type="transmembrane region" description="Helical" evidence="2">
    <location>
        <begin position="276"/>
        <end position="298"/>
    </location>
</feature>
<feature type="compositionally biased region" description="Low complexity" evidence="1">
    <location>
        <begin position="261"/>
        <end position="275"/>
    </location>
</feature>
<reference evidence="4 5" key="1">
    <citation type="submission" date="2018-08" db="EMBL/GenBank/DDBJ databases">
        <title>Diversity &amp; Physiological Properties of Lignin-Decomposing Actinobacteria from Soil.</title>
        <authorList>
            <person name="Roh S.G."/>
            <person name="Kim S.B."/>
        </authorList>
    </citation>
    <scope>NUCLEOTIDE SEQUENCE [LARGE SCALE GENOMIC DNA]</scope>
    <source>
        <strain evidence="4 5">MMS17-GH009</strain>
    </source>
</reference>
<feature type="region of interest" description="Disordered" evidence="1">
    <location>
        <begin position="249"/>
        <end position="275"/>
    </location>
</feature>
<dbReference type="Proteomes" id="UP000263377">
    <property type="component" value="Unassembled WGS sequence"/>
</dbReference>
<evidence type="ECO:0000256" key="2">
    <source>
        <dbReference type="SAM" id="Phobius"/>
    </source>
</evidence>
<evidence type="ECO:0008006" key="6">
    <source>
        <dbReference type="Google" id="ProtNLM"/>
    </source>
</evidence>
<keyword evidence="2" id="KW-1133">Transmembrane helix</keyword>
<dbReference type="EMBL" id="QVIG01000001">
    <property type="protein sequence ID" value="RGD61159.1"/>
    <property type="molecule type" value="Genomic_DNA"/>
</dbReference>
<proteinExistence type="predicted"/>
<feature type="chain" id="PRO_5017059453" description="LPXTG cell wall anchor domain-containing protein" evidence="3">
    <location>
        <begin position="34"/>
        <end position="306"/>
    </location>
</feature>
<evidence type="ECO:0000313" key="4">
    <source>
        <dbReference type="EMBL" id="RGD61159.1"/>
    </source>
</evidence>
<evidence type="ECO:0000256" key="1">
    <source>
        <dbReference type="SAM" id="MobiDB-lite"/>
    </source>
</evidence>
<keyword evidence="2" id="KW-0812">Transmembrane</keyword>
<accession>A0A372ZZA1</accession>
<organism evidence="4 5">
    <name type="scientific">Kitasatospora xanthocidica</name>
    <dbReference type="NCBI Taxonomy" id="83382"/>
    <lineage>
        <taxon>Bacteria</taxon>
        <taxon>Bacillati</taxon>
        <taxon>Actinomycetota</taxon>
        <taxon>Actinomycetes</taxon>
        <taxon>Kitasatosporales</taxon>
        <taxon>Streptomycetaceae</taxon>
        <taxon>Kitasatospora</taxon>
    </lineage>
</organism>